<evidence type="ECO:0000313" key="10">
    <source>
        <dbReference type="EMBL" id="KAG7163965.1"/>
    </source>
</evidence>
<evidence type="ECO:0000313" key="11">
    <source>
        <dbReference type="Proteomes" id="UP000747542"/>
    </source>
</evidence>
<feature type="coiled-coil region" evidence="6">
    <location>
        <begin position="1"/>
        <end position="36"/>
    </location>
</feature>
<keyword evidence="1" id="KW-0732">Signal</keyword>
<evidence type="ECO:0000259" key="9">
    <source>
        <dbReference type="Pfam" id="PF17791"/>
    </source>
</evidence>
<feature type="domain" description="Alpha-2-macroglobulin bait region" evidence="8">
    <location>
        <begin position="439"/>
        <end position="548"/>
    </location>
</feature>
<dbReference type="Pfam" id="PF17791">
    <property type="entry name" value="MG3"/>
    <property type="match status" value="1"/>
</dbReference>
<evidence type="ECO:0000259" key="8">
    <source>
        <dbReference type="Pfam" id="PF07703"/>
    </source>
</evidence>
<evidence type="ECO:0000256" key="4">
    <source>
        <dbReference type="ARBA" id="ARBA00063781"/>
    </source>
</evidence>
<evidence type="ECO:0000256" key="5">
    <source>
        <dbReference type="ARBA" id="ARBA00078071"/>
    </source>
</evidence>
<dbReference type="AlphaFoldDB" id="A0A8J5JTT8"/>
<comment type="caution">
    <text evidence="10">The sequence shown here is derived from an EMBL/GenBank/DDBJ whole genome shotgun (WGS) entry which is preliminary data.</text>
</comment>
<reference evidence="10" key="1">
    <citation type="journal article" date="2021" name="Sci. Adv.">
        <title>The American lobster genome reveals insights on longevity, neural, and immune adaptations.</title>
        <authorList>
            <person name="Polinski J.M."/>
            <person name="Zimin A.V."/>
            <person name="Clark K.F."/>
            <person name="Kohn A.B."/>
            <person name="Sadowski N."/>
            <person name="Timp W."/>
            <person name="Ptitsyn A."/>
            <person name="Khanna P."/>
            <person name="Romanova D.Y."/>
            <person name="Williams P."/>
            <person name="Greenwood S.J."/>
            <person name="Moroz L.L."/>
            <person name="Walt D.R."/>
            <person name="Bodnar A.G."/>
        </authorList>
    </citation>
    <scope>NUCLEOTIDE SEQUENCE</scope>
    <source>
        <strain evidence="10">GMGI-L3</strain>
    </source>
</reference>
<dbReference type="PANTHER" id="PTHR11412">
    <property type="entry name" value="MACROGLOBULIN / COMPLEMENT"/>
    <property type="match status" value="1"/>
</dbReference>
<dbReference type="EMBL" id="JAHLQT010026055">
    <property type="protein sequence ID" value="KAG7163965.1"/>
    <property type="molecule type" value="Genomic_DNA"/>
</dbReference>
<dbReference type="InterPro" id="IPR002890">
    <property type="entry name" value="MG2"/>
</dbReference>
<evidence type="ECO:0000259" key="7">
    <source>
        <dbReference type="Pfam" id="PF01835"/>
    </source>
</evidence>
<dbReference type="PANTHER" id="PTHR11412:SF171">
    <property type="entry name" value="PREGNANCY ZONE PROTEIN-LIKE PROTEIN"/>
    <property type="match status" value="1"/>
</dbReference>
<dbReference type="Gene3D" id="2.60.40.1940">
    <property type="match status" value="1"/>
</dbReference>
<dbReference type="InterPro" id="IPR011625">
    <property type="entry name" value="A2M_N_BRD"/>
</dbReference>
<feature type="domain" description="Macroglobulin" evidence="7">
    <location>
        <begin position="144"/>
        <end position="239"/>
    </location>
</feature>
<evidence type="ECO:0000256" key="2">
    <source>
        <dbReference type="ARBA" id="ARBA00023180"/>
    </source>
</evidence>
<comment type="function">
    <text evidence="3">Binds covalently through a thioester bond to the pathogen surface resulting in pathogen clearance.</text>
</comment>
<dbReference type="Pfam" id="PF01835">
    <property type="entry name" value="MG2"/>
    <property type="match status" value="1"/>
</dbReference>
<feature type="domain" description="Macroglobulin" evidence="9">
    <location>
        <begin position="242"/>
        <end position="294"/>
    </location>
</feature>
<proteinExistence type="predicted"/>
<dbReference type="FunFam" id="2.60.40.1930:FF:000001">
    <property type="entry name" value="CD109 isoform 3"/>
    <property type="match status" value="1"/>
</dbReference>
<dbReference type="Gene3D" id="2.60.40.1930">
    <property type="match status" value="2"/>
</dbReference>
<keyword evidence="2" id="KW-0325">Glycoprotein</keyword>
<sequence length="548" mass="61959">RKEVREEEMMEEEDIMEEEKEVMEEEEEEITESYMRHSRCGWGHYIVTTPRKWTPGETVQVCVFTFNSTSPDNVITAGVTNKRGDKSIVPTRTISLPPGKTELCDRVIVPVMKRNRGFLKITGHLGGKNVSYEKKIKFANPIVKTFIQTDKFLYKPEQDVQFRVLTLMGPFLKVSTDKYPHVWVENPSGSRIAQWTDVDNRAGLIHLSLRLTDEPEEGTYMIHASPPGNGKPVIRTFKVEAYVLPRFQVTVTPPSYILGSDEKFNVTVCAKYTYGQPVKGNVTLNIKSQNNRRRDVLKLRSDFMAVKATFPDGSPAGGEPMTVCVSTTCKTILTPSDGILEFITSTADTVVIKSNRYQAIRMPALRSFDYVESPLYRYRDIMSESKYIYSVDNMKSYFSPSQSSLIIYAPAGHLACQTGDSREHVIQVLYAAVNQARANVTVQVVSRGQIQYSNTKEYELLMTSLPLDEGRLVEPLPPPPSNIVRGFIEIPISILPTVSPLAKVVVWYIRHDGEVVSDVKELEIHKCYNNKVDLAWSHSRVQPGEDVN</sequence>
<evidence type="ECO:0000256" key="3">
    <source>
        <dbReference type="ARBA" id="ARBA00057615"/>
    </source>
</evidence>
<dbReference type="InterPro" id="IPR041555">
    <property type="entry name" value="MG3"/>
</dbReference>
<gene>
    <name evidence="10" type="primary">A2m-L5</name>
    <name evidence="10" type="ORF">Hamer_G014422</name>
</gene>
<keyword evidence="11" id="KW-1185">Reference proteome</keyword>
<evidence type="ECO:0000256" key="1">
    <source>
        <dbReference type="ARBA" id="ARBA00022729"/>
    </source>
</evidence>
<name>A0A8J5JTT8_HOMAM</name>
<dbReference type="GO" id="GO:0004866">
    <property type="term" value="F:endopeptidase inhibitor activity"/>
    <property type="evidence" value="ECO:0007669"/>
    <property type="project" value="InterPro"/>
</dbReference>
<protein>
    <recommendedName>
        <fullName evidence="5">TEP1-F</fullName>
    </recommendedName>
</protein>
<evidence type="ECO:0000256" key="6">
    <source>
        <dbReference type="SAM" id="Coils"/>
    </source>
</evidence>
<dbReference type="Proteomes" id="UP000747542">
    <property type="component" value="Unassembled WGS sequence"/>
</dbReference>
<comment type="subunit">
    <text evidence="4">Heterodimer of a TEP1-N chain and an TEP1-C chain non-covalently linked. Forms a complex composed of TEP1-N and TEP1-C heterodimer, LRIM1 and APL1C; the interaction stabilizes TEP1-N and TEP1-C heterodimer, prevents its binding to tissues while circulating in the hemolymph and protects the thioester bond from hydrolysis. Mature TEP1 and to a lesser extent full-length TEP1 interact with SPCLIP1; the interaction is induced by microbial infection.</text>
</comment>
<dbReference type="Pfam" id="PF07703">
    <property type="entry name" value="A2M_BRD"/>
    <property type="match status" value="1"/>
</dbReference>
<feature type="non-terminal residue" evidence="10">
    <location>
        <position position="1"/>
    </location>
</feature>
<organism evidence="10 11">
    <name type="scientific">Homarus americanus</name>
    <name type="common">American lobster</name>
    <dbReference type="NCBI Taxonomy" id="6706"/>
    <lineage>
        <taxon>Eukaryota</taxon>
        <taxon>Metazoa</taxon>
        <taxon>Ecdysozoa</taxon>
        <taxon>Arthropoda</taxon>
        <taxon>Crustacea</taxon>
        <taxon>Multicrustacea</taxon>
        <taxon>Malacostraca</taxon>
        <taxon>Eumalacostraca</taxon>
        <taxon>Eucarida</taxon>
        <taxon>Decapoda</taxon>
        <taxon>Pleocyemata</taxon>
        <taxon>Astacidea</taxon>
        <taxon>Nephropoidea</taxon>
        <taxon>Nephropidae</taxon>
        <taxon>Homarus</taxon>
    </lineage>
</organism>
<dbReference type="InterPro" id="IPR050473">
    <property type="entry name" value="A2M/Complement_sys"/>
</dbReference>
<feature type="non-terminal residue" evidence="10">
    <location>
        <position position="548"/>
    </location>
</feature>
<accession>A0A8J5JTT8</accession>
<keyword evidence="6" id="KW-0175">Coiled coil</keyword>